<evidence type="ECO:0000256" key="3">
    <source>
        <dbReference type="ARBA" id="ARBA00022676"/>
    </source>
</evidence>
<evidence type="ECO:0000259" key="5">
    <source>
        <dbReference type="Pfam" id="PF00535"/>
    </source>
</evidence>
<sequence length="322" mass="37815">MLISHKSVDVVTVTYGERWKLLEKVIKRVITFKEVNSITIINNASTYSIEEKLTEKNLNEKVIVVNQNVNLGSALGYKKGIQRAELEKGKFIWLLDDDNLPDENAIQNIIIAQKNSRDKEKTVYSSFRNDREELIRNNGQKLIENTFFEFSIFEKMKKKKTVQSNIDPKILSCDYVPYGGLMFPKAALQEVGYPNEKFFLYVDDFDYTYRLTRKGYKIKCVTDSIIEDLERSWFRVEKEPLFKSFFKADDLYRGLMHIRNRVYFEEENNNSNVYIYNLNLVVYLTFVFLKYMPKNANGLKKYKLILNAIKLGKKGKLGNEIK</sequence>
<keyword evidence="7" id="KW-1185">Reference proteome</keyword>
<dbReference type="Pfam" id="PF00535">
    <property type="entry name" value="Glycos_transf_2"/>
    <property type="match status" value="1"/>
</dbReference>
<name>A0ABR8SI57_9BACL</name>
<feature type="domain" description="Glycosyltransferase 2-like" evidence="5">
    <location>
        <begin position="10"/>
        <end position="112"/>
    </location>
</feature>
<organism evidence="6 7">
    <name type="scientific">Fictibacillus norfolkensis</name>
    <dbReference type="NCBI Taxonomy" id="2762233"/>
    <lineage>
        <taxon>Bacteria</taxon>
        <taxon>Bacillati</taxon>
        <taxon>Bacillota</taxon>
        <taxon>Bacilli</taxon>
        <taxon>Bacillales</taxon>
        <taxon>Fictibacillaceae</taxon>
        <taxon>Fictibacillus</taxon>
    </lineage>
</organism>
<dbReference type="Gene3D" id="3.90.550.10">
    <property type="entry name" value="Spore Coat Polysaccharide Biosynthesis Protein SpsA, Chain A"/>
    <property type="match status" value="1"/>
</dbReference>
<gene>
    <name evidence="6" type="ORF">H9648_03875</name>
</gene>
<dbReference type="Proteomes" id="UP000603641">
    <property type="component" value="Unassembled WGS sequence"/>
</dbReference>
<reference evidence="6 7" key="1">
    <citation type="submission" date="2020-08" db="EMBL/GenBank/DDBJ databases">
        <title>A Genomic Blueprint of the Chicken Gut Microbiome.</title>
        <authorList>
            <person name="Gilroy R."/>
            <person name="Ravi A."/>
            <person name="Getino M."/>
            <person name="Pursley I."/>
            <person name="Horton D.L."/>
            <person name="Alikhan N.-F."/>
            <person name="Baker D."/>
            <person name="Gharbi K."/>
            <person name="Hall N."/>
            <person name="Watson M."/>
            <person name="Adriaenssens E.M."/>
            <person name="Foster-Nyarko E."/>
            <person name="Jarju S."/>
            <person name="Secka A."/>
            <person name="Antonio M."/>
            <person name="Oren A."/>
            <person name="Chaudhuri R."/>
            <person name="La Ragione R.M."/>
            <person name="Hildebrand F."/>
            <person name="Pallen M.J."/>
        </authorList>
    </citation>
    <scope>NUCLEOTIDE SEQUENCE [LARGE SCALE GENOMIC DNA]</scope>
    <source>
        <strain evidence="6 7">Sa2CUA10</strain>
    </source>
</reference>
<comment type="caution">
    <text evidence="6">The sequence shown here is derived from an EMBL/GenBank/DDBJ whole genome shotgun (WGS) entry which is preliminary data.</text>
</comment>
<evidence type="ECO:0000256" key="2">
    <source>
        <dbReference type="ARBA" id="ARBA00006739"/>
    </source>
</evidence>
<dbReference type="RefSeq" id="WP_191752570.1">
    <property type="nucleotide sequence ID" value="NZ_JACSQM010000001.1"/>
</dbReference>
<dbReference type="PANTHER" id="PTHR43179">
    <property type="entry name" value="RHAMNOSYLTRANSFERASE WBBL"/>
    <property type="match status" value="1"/>
</dbReference>
<accession>A0ABR8SI57</accession>
<keyword evidence="3" id="KW-0328">Glycosyltransferase</keyword>
<keyword evidence="4" id="KW-0808">Transferase</keyword>
<protein>
    <submittedName>
        <fullName evidence="6">Glycosyltransferase</fullName>
    </submittedName>
</protein>
<comment type="similarity">
    <text evidence="2">Belongs to the glycosyltransferase 2 family.</text>
</comment>
<proteinExistence type="inferred from homology"/>
<evidence type="ECO:0000256" key="1">
    <source>
        <dbReference type="ARBA" id="ARBA00004776"/>
    </source>
</evidence>
<evidence type="ECO:0000313" key="6">
    <source>
        <dbReference type="EMBL" id="MBD7963183.1"/>
    </source>
</evidence>
<dbReference type="InterPro" id="IPR001173">
    <property type="entry name" value="Glyco_trans_2-like"/>
</dbReference>
<comment type="pathway">
    <text evidence="1">Cell wall biogenesis; cell wall polysaccharide biosynthesis.</text>
</comment>
<dbReference type="EMBL" id="JACSQM010000001">
    <property type="protein sequence ID" value="MBD7963183.1"/>
    <property type="molecule type" value="Genomic_DNA"/>
</dbReference>
<dbReference type="InterPro" id="IPR029044">
    <property type="entry name" value="Nucleotide-diphossugar_trans"/>
</dbReference>
<evidence type="ECO:0000313" key="7">
    <source>
        <dbReference type="Proteomes" id="UP000603641"/>
    </source>
</evidence>
<evidence type="ECO:0000256" key="4">
    <source>
        <dbReference type="ARBA" id="ARBA00022679"/>
    </source>
</evidence>
<dbReference type="PANTHER" id="PTHR43179:SF12">
    <property type="entry name" value="GALACTOFURANOSYLTRANSFERASE GLFT2"/>
    <property type="match status" value="1"/>
</dbReference>
<dbReference type="SUPFAM" id="SSF53448">
    <property type="entry name" value="Nucleotide-diphospho-sugar transferases"/>
    <property type="match status" value="1"/>
</dbReference>